<evidence type="ECO:0000313" key="14">
    <source>
        <dbReference type="Proteomes" id="UP000054858"/>
    </source>
</evidence>
<dbReference type="PANTHER" id="PTHR43661:SF1">
    <property type="entry name" value="PHOSPHOGLUCONATE DEHYDRATASE"/>
    <property type="match status" value="1"/>
</dbReference>
<dbReference type="Gene3D" id="3.50.30.80">
    <property type="entry name" value="IlvD/EDD C-terminal domain-like"/>
    <property type="match status" value="1"/>
</dbReference>
<evidence type="ECO:0000259" key="12">
    <source>
        <dbReference type="Pfam" id="PF24877"/>
    </source>
</evidence>
<dbReference type="RefSeq" id="WP_025385850.1">
    <property type="nucleotide sequence ID" value="NZ_KV441806.1"/>
</dbReference>
<dbReference type="SUPFAM" id="SSF52016">
    <property type="entry name" value="LeuD/IlvD-like"/>
    <property type="match status" value="1"/>
</dbReference>
<dbReference type="InterPro" id="IPR020558">
    <property type="entry name" value="DiOHA_6PGluconate_deHydtase_CS"/>
</dbReference>
<dbReference type="Proteomes" id="UP000054858">
    <property type="component" value="Unassembled WGS sequence"/>
</dbReference>
<evidence type="ECO:0000256" key="2">
    <source>
        <dbReference type="ARBA" id="ARBA00022485"/>
    </source>
</evidence>
<evidence type="ECO:0000313" key="13">
    <source>
        <dbReference type="EMBL" id="KTD37911.1"/>
    </source>
</evidence>
<comment type="similarity">
    <text evidence="1 9">Belongs to the IlvD/Edd family.</text>
</comment>
<dbReference type="Pfam" id="PF00920">
    <property type="entry name" value="ILVD_EDD_N"/>
    <property type="match status" value="1"/>
</dbReference>
<comment type="catalytic activity">
    <reaction evidence="9">
        <text>6-phospho-D-gluconate = 2-dehydro-3-deoxy-6-phospho-D-gluconate + H2O</text>
        <dbReference type="Rhea" id="RHEA:17277"/>
        <dbReference type="ChEBI" id="CHEBI:15377"/>
        <dbReference type="ChEBI" id="CHEBI:57569"/>
        <dbReference type="ChEBI" id="CHEBI:58759"/>
        <dbReference type="EC" id="4.2.1.12"/>
    </reaction>
</comment>
<evidence type="ECO:0000256" key="5">
    <source>
        <dbReference type="ARBA" id="ARBA00023014"/>
    </source>
</evidence>
<feature type="domain" description="Dihydroxy-acid/6-phosphogluconate dehydratase C-terminal" evidence="12">
    <location>
        <begin position="405"/>
        <end position="598"/>
    </location>
</feature>
<evidence type="ECO:0000256" key="10">
    <source>
        <dbReference type="NCBIfam" id="TIGR01196"/>
    </source>
</evidence>
<dbReference type="PATRIC" id="fig|29423.5.peg.1662"/>
<protein>
    <recommendedName>
        <fullName evidence="9 10">Phosphogluconate dehydratase</fullName>
        <ecNumber evidence="9 10">4.2.1.12</ecNumber>
    </recommendedName>
</protein>
<comment type="function">
    <text evidence="9">Catalyzes the dehydration of 6-phospho-D-gluconate to 2-dehydro-3-deoxy-6-phospho-D-gluconate.</text>
</comment>
<keyword evidence="3 9" id="KW-0479">Metal-binding</keyword>
<keyword evidence="5 9" id="KW-0411">Iron-sulfur</keyword>
<dbReference type="GO" id="GO:0019521">
    <property type="term" value="P:D-gluconate metabolic process"/>
    <property type="evidence" value="ECO:0007669"/>
    <property type="project" value="UniProtKB-KW"/>
</dbReference>
<feature type="binding site" evidence="9">
    <location>
        <position position="221"/>
    </location>
    <ligand>
        <name>[4Fe-4S] cluster</name>
        <dbReference type="ChEBI" id="CHEBI:49883"/>
    </ligand>
</feature>
<evidence type="ECO:0000256" key="4">
    <source>
        <dbReference type="ARBA" id="ARBA00023004"/>
    </source>
</evidence>
<dbReference type="InterPro" id="IPR004786">
    <property type="entry name" value="6-phosphgluc_deHydtase"/>
</dbReference>
<dbReference type="AlphaFoldDB" id="A0A0W0X014"/>
<dbReference type="HAMAP" id="MF_02094">
    <property type="entry name" value="Edd"/>
    <property type="match status" value="1"/>
</dbReference>
<dbReference type="GO" id="GO:0009255">
    <property type="term" value="P:Entner-Doudoroff pathway through 6-phosphogluconate"/>
    <property type="evidence" value="ECO:0007669"/>
    <property type="project" value="UniProtKB-UniRule"/>
</dbReference>
<evidence type="ECO:0000256" key="3">
    <source>
        <dbReference type="ARBA" id="ARBA00022723"/>
    </source>
</evidence>
<name>A0A0W0X014_9GAMM</name>
<evidence type="ECO:0000256" key="1">
    <source>
        <dbReference type="ARBA" id="ARBA00006486"/>
    </source>
</evidence>
<dbReference type="InterPro" id="IPR000581">
    <property type="entry name" value="ILV_EDD_N"/>
</dbReference>
<dbReference type="PANTHER" id="PTHR43661">
    <property type="entry name" value="D-XYLONATE DEHYDRATASE"/>
    <property type="match status" value="1"/>
</dbReference>
<dbReference type="InterPro" id="IPR037237">
    <property type="entry name" value="IlvD/EDD_N"/>
</dbReference>
<dbReference type="GO" id="GO:0051539">
    <property type="term" value="F:4 iron, 4 sulfur cluster binding"/>
    <property type="evidence" value="ECO:0007669"/>
    <property type="project" value="UniProtKB-UniRule"/>
</dbReference>
<dbReference type="InterPro" id="IPR056740">
    <property type="entry name" value="ILV_EDD_C"/>
</dbReference>
<evidence type="ECO:0000256" key="6">
    <source>
        <dbReference type="ARBA" id="ARBA00023064"/>
    </source>
</evidence>
<dbReference type="SUPFAM" id="SSF143975">
    <property type="entry name" value="IlvD/EDD N-terminal domain-like"/>
    <property type="match status" value="1"/>
</dbReference>
<evidence type="ECO:0000256" key="8">
    <source>
        <dbReference type="ARBA" id="ARBA00023277"/>
    </source>
</evidence>
<dbReference type="EMBL" id="LNYP01000029">
    <property type="protein sequence ID" value="KTD37911.1"/>
    <property type="molecule type" value="Genomic_DNA"/>
</dbReference>
<dbReference type="PROSITE" id="PS00887">
    <property type="entry name" value="ILVD_EDD_2"/>
    <property type="match status" value="1"/>
</dbReference>
<dbReference type="GO" id="GO:0046872">
    <property type="term" value="F:metal ion binding"/>
    <property type="evidence" value="ECO:0007669"/>
    <property type="project" value="UniProtKB-KW"/>
</dbReference>
<dbReference type="NCBIfam" id="TIGR01196">
    <property type="entry name" value="edd"/>
    <property type="match status" value="1"/>
</dbReference>
<keyword evidence="4 9" id="KW-0408">Iron</keyword>
<comment type="caution">
    <text evidence="13">The sequence shown here is derived from an EMBL/GenBank/DDBJ whole genome shotgun (WGS) entry which is preliminary data.</text>
</comment>
<feature type="domain" description="Dihydroxy-acid/6-phosphogluconate dehydratase N-terminal" evidence="11">
    <location>
        <begin position="66"/>
        <end position="378"/>
    </location>
</feature>
<evidence type="ECO:0000259" key="11">
    <source>
        <dbReference type="Pfam" id="PF00920"/>
    </source>
</evidence>
<keyword evidence="8 9" id="KW-0119">Carbohydrate metabolism</keyword>
<evidence type="ECO:0000256" key="9">
    <source>
        <dbReference type="HAMAP-Rule" id="MF_02094"/>
    </source>
</evidence>
<accession>A0A0W0X014</accession>
<dbReference type="GO" id="GO:0004456">
    <property type="term" value="F:phosphogluconate dehydratase activity"/>
    <property type="evidence" value="ECO:0007669"/>
    <property type="project" value="UniProtKB-UniRule"/>
</dbReference>
<dbReference type="UniPathway" id="UPA00226"/>
<comment type="cofactor">
    <cofactor evidence="9">
        <name>[4Fe-4S] cluster</name>
        <dbReference type="ChEBI" id="CHEBI:49883"/>
    </cofactor>
    <text evidence="9">Binds 1 [4Fe-4S] cluster.</text>
</comment>
<proteinExistence type="inferred from homology"/>
<evidence type="ECO:0000256" key="7">
    <source>
        <dbReference type="ARBA" id="ARBA00023239"/>
    </source>
</evidence>
<keyword evidence="6 9" id="KW-0311">Gluconate utilization</keyword>
<keyword evidence="7 9" id="KW-0456">Lyase</keyword>
<reference evidence="13 14" key="1">
    <citation type="submission" date="2015-11" db="EMBL/GenBank/DDBJ databases">
        <title>Genomic analysis of 38 Legionella species identifies large and diverse effector repertoires.</title>
        <authorList>
            <person name="Burstein D."/>
            <person name="Amaro F."/>
            <person name="Zusman T."/>
            <person name="Lifshitz Z."/>
            <person name="Cohen O."/>
            <person name="Gilbert J.A."/>
            <person name="Pupko T."/>
            <person name="Shuman H.A."/>
            <person name="Segal G."/>
        </authorList>
    </citation>
    <scope>NUCLEOTIDE SEQUENCE [LARGE SCALE GENOMIC DNA]</scope>
    <source>
        <strain evidence="13 14">Oak Ridge-10</strain>
    </source>
</reference>
<dbReference type="FunFam" id="3.50.30.80:FF:000001">
    <property type="entry name" value="Dihydroxy-acid dehydratase"/>
    <property type="match status" value="1"/>
</dbReference>
<keyword evidence="2 9" id="KW-0004">4Fe-4S</keyword>
<dbReference type="GO" id="GO:0005829">
    <property type="term" value="C:cytosol"/>
    <property type="evidence" value="ECO:0007669"/>
    <property type="project" value="TreeGrafter"/>
</dbReference>
<gene>
    <name evidence="9 13" type="primary">edd</name>
    <name evidence="13" type="ORF">Loak_1587</name>
</gene>
<comment type="pathway">
    <text evidence="9">Carbohydrate metabolism; Entner-Doudoroff pathway.</text>
</comment>
<dbReference type="Pfam" id="PF24877">
    <property type="entry name" value="ILV_EDD_C"/>
    <property type="match status" value="1"/>
</dbReference>
<dbReference type="PROSITE" id="PS00886">
    <property type="entry name" value="ILVD_EDD_1"/>
    <property type="match status" value="1"/>
</dbReference>
<feature type="binding site" evidence="9">
    <location>
        <position position="154"/>
    </location>
    <ligand>
        <name>[4Fe-4S] cluster</name>
        <dbReference type="ChEBI" id="CHEBI:49883"/>
    </ligand>
</feature>
<organism evidence="13 14">
    <name type="scientific">Legionella oakridgensis</name>
    <dbReference type="NCBI Taxonomy" id="29423"/>
    <lineage>
        <taxon>Bacteria</taxon>
        <taxon>Pseudomonadati</taxon>
        <taxon>Pseudomonadota</taxon>
        <taxon>Gammaproteobacteria</taxon>
        <taxon>Legionellales</taxon>
        <taxon>Legionellaceae</taxon>
        <taxon>Legionella</taxon>
    </lineage>
</organism>
<dbReference type="EC" id="4.2.1.12" evidence="9 10"/>
<sequence length="610" mass="65638">MNQVIKQVTERVIQRSERSRSVYLERLEKACLSKPHRTVLHCGNLAHGFAACSQKDKIALRGDSQANIAIVSAYNDMLSAHQPYESYPVILKQAIEEVGGIAQFAGGVPAMCDGITQGQAGMELSLMSRDVIAMATAVALSHNMFDGGLLLGICDKIVPGLLMAALAFGHLPFIFVPAGPMPSGISNLEKARIRQLYAQGKVGKQALLDVEAASYHTAGTCTFYGTANSNQLLMEIMGLQLPGSSFVNPNTLLRRELTKAAAQQIVQLTHLGEHYCPIGKLVDAKTLVNGIIGLLATGGSTNHTMHLVAIARAAGFIINWDDFADLSAIIPLIARIYPNGQADINHFQRAGGMAYLIRTLLEAGLLHEEVNTIAGFGLHHYLQTPILQGEQLGWTEGPTGSGDKDVLRAVSEPFNKHGGLRVLKGNLGRAVIKTSALPEHVEKIQAPAIVFSSQHELEAAFKAGELNKDCVAVIRFQGPKACGMPELHKLTPLLTVLQERGFQVGLVTDGRMSGASGKVPAAIHISPEAVDDGMLAKVKTGDVILMDWAHGVLQCMVSEQELAQREAAKPDLSHYYYGMGRELFGSLRQQLSGAEQGACSLFTLEKSLYE</sequence>
<dbReference type="InterPro" id="IPR042096">
    <property type="entry name" value="Dihydro-acid_dehy_C"/>
</dbReference>